<dbReference type="AlphaFoldDB" id="A0AA35SAG4"/>
<evidence type="ECO:0000313" key="9">
    <source>
        <dbReference type="Proteomes" id="UP001174909"/>
    </source>
</evidence>
<keyword evidence="4" id="KW-0408">Iron</keyword>
<dbReference type="PROSITE" id="PS51918">
    <property type="entry name" value="RADICAL_SAM"/>
    <property type="match status" value="1"/>
</dbReference>
<dbReference type="SFLD" id="SFLDG01060">
    <property type="entry name" value="BATS_domain_containing"/>
    <property type="match status" value="1"/>
</dbReference>
<dbReference type="SUPFAM" id="SSF102114">
    <property type="entry name" value="Radical SAM enzymes"/>
    <property type="match status" value="1"/>
</dbReference>
<dbReference type="GO" id="GO:0051537">
    <property type="term" value="F:2 iron, 2 sulfur cluster binding"/>
    <property type="evidence" value="ECO:0007669"/>
    <property type="project" value="TreeGrafter"/>
</dbReference>
<reference evidence="8" key="1">
    <citation type="submission" date="2023-03" db="EMBL/GenBank/DDBJ databases">
        <authorList>
            <person name="Steffen K."/>
            <person name="Cardenas P."/>
        </authorList>
    </citation>
    <scope>NUCLEOTIDE SEQUENCE</scope>
</reference>
<keyword evidence="5" id="KW-0411">Iron-sulfur</keyword>
<dbReference type="SFLD" id="SFLDS00029">
    <property type="entry name" value="Radical_SAM"/>
    <property type="match status" value="1"/>
</dbReference>
<evidence type="ECO:0000256" key="3">
    <source>
        <dbReference type="ARBA" id="ARBA00022723"/>
    </source>
</evidence>
<dbReference type="GO" id="GO:0004076">
    <property type="term" value="F:biotin synthase activity"/>
    <property type="evidence" value="ECO:0007669"/>
    <property type="project" value="InterPro"/>
</dbReference>
<accession>A0AA35SAG4</accession>
<dbReference type="PANTHER" id="PTHR22976:SF2">
    <property type="entry name" value="BIOTIN SYNTHASE, MITOCHONDRIAL"/>
    <property type="match status" value="1"/>
</dbReference>
<dbReference type="SMART" id="SM00729">
    <property type="entry name" value="Elp3"/>
    <property type="match status" value="1"/>
</dbReference>
<dbReference type="PANTHER" id="PTHR22976">
    <property type="entry name" value="BIOTIN SYNTHASE"/>
    <property type="match status" value="1"/>
</dbReference>
<dbReference type="GO" id="GO:0009102">
    <property type="term" value="P:biotin biosynthetic process"/>
    <property type="evidence" value="ECO:0007669"/>
    <property type="project" value="InterPro"/>
</dbReference>
<dbReference type="GO" id="GO:0046872">
    <property type="term" value="F:metal ion binding"/>
    <property type="evidence" value="ECO:0007669"/>
    <property type="project" value="UniProtKB-KW"/>
</dbReference>
<evidence type="ECO:0000313" key="8">
    <source>
        <dbReference type="EMBL" id="CAI8026450.1"/>
    </source>
</evidence>
<dbReference type="InterPro" id="IPR007197">
    <property type="entry name" value="rSAM"/>
</dbReference>
<sequence>MNLNAPATREEIVALYQNPILDLVYRAATVHRVHHDPRQVQVCTLLSIKTGGCPENCSYCSQSAHFDTGLERQDLLSLDAVREAAERAAAAGSTRFCMGAAWRQVRDGVEFDRVLDMVRTVAATGMEVCCTLGMLNADQAQRLREAGLHAYNHNLDTGEDYYPEIVSTRTYRDRLETLGHVGRAGISVCCGGILGMGEIPHLKRSPPVRVQRVEQGARAPRQAAMRKEEQ</sequence>
<comment type="caution">
    <text evidence="8">The sequence shown here is derived from an EMBL/GenBank/DDBJ whole genome shotgun (WGS) entry which is preliminary data.</text>
</comment>
<evidence type="ECO:0000256" key="4">
    <source>
        <dbReference type="ARBA" id="ARBA00023004"/>
    </source>
</evidence>
<dbReference type="InterPro" id="IPR006638">
    <property type="entry name" value="Elp3/MiaA/NifB-like_rSAM"/>
</dbReference>
<keyword evidence="9" id="KW-1185">Reference proteome</keyword>
<dbReference type="NCBIfam" id="TIGR00433">
    <property type="entry name" value="bioB"/>
    <property type="match status" value="1"/>
</dbReference>
<feature type="domain" description="Radical SAM core" evidence="7">
    <location>
        <begin position="38"/>
        <end position="230"/>
    </location>
</feature>
<evidence type="ECO:0000256" key="1">
    <source>
        <dbReference type="ARBA" id="ARBA00022485"/>
    </source>
</evidence>
<dbReference type="Pfam" id="PF04055">
    <property type="entry name" value="Radical_SAM"/>
    <property type="match status" value="1"/>
</dbReference>
<keyword evidence="3" id="KW-0479">Metal-binding</keyword>
<proteinExistence type="predicted"/>
<keyword evidence="2" id="KW-0949">S-adenosyl-L-methionine</keyword>
<name>A0AA35SAG4_GEOBA</name>
<dbReference type="Gene3D" id="3.20.20.70">
    <property type="entry name" value="Aldolase class I"/>
    <property type="match status" value="1"/>
</dbReference>
<dbReference type="InterPro" id="IPR058240">
    <property type="entry name" value="rSAM_sf"/>
</dbReference>
<keyword evidence="1" id="KW-0004">4Fe-4S</keyword>
<dbReference type="Proteomes" id="UP001174909">
    <property type="component" value="Unassembled WGS sequence"/>
</dbReference>
<dbReference type="EMBL" id="CASHTH010002215">
    <property type="protein sequence ID" value="CAI8026450.1"/>
    <property type="molecule type" value="Genomic_DNA"/>
</dbReference>
<dbReference type="CDD" id="cd01335">
    <property type="entry name" value="Radical_SAM"/>
    <property type="match status" value="1"/>
</dbReference>
<protein>
    <submittedName>
        <fullName evidence="8">Biotin synthase</fullName>
    </submittedName>
</protein>
<dbReference type="InterPro" id="IPR013785">
    <property type="entry name" value="Aldolase_TIM"/>
</dbReference>
<evidence type="ECO:0000259" key="7">
    <source>
        <dbReference type="PROSITE" id="PS51918"/>
    </source>
</evidence>
<dbReference type="GO" id="GO:0051539">
    <property type="term" value="F:4 iron, 4 sulfur cluster binding"/>
    <property type="evidence" value="ECO:0007669"/>
    <property type="project" value="UniProtKB-KW"/>
</dbReference>
<evidence type="ECO:0000256" key="6">
    <source>
        <dbReference type="SAM" id="MobiDB-lite"/>
    </source>
</evidence>
<gene>
    <name evidence="8" type="ORF">GBAR_LOCUS15194</name>
</gene>
<dbReference type="InterPro" id="IPR002684">
    <property type="entry name" value="Biotin_synth/BioAB"/>
</dbReference>
<evidence type="ECO:0000256" key="5">
    <source>
        <dbReference type="ARBA" id="ARBA00023014"/>
    </source>
</evidence>
<evidence type="ECO:0000256" key="2">
    <source>
        <dbReference type="ARBA" id="ARBA00022691"/>
    </source>
</evidence>
<feature type="region of interest" description="Disordered" evidence="6">
    <location>
        <begin position="207"/>
        <end position="230"/>
    </location>
</feature>
<organism evidence="8 9">
    <name type="scientific">Geodia barretti</name>
    <name type="common">Barrett's horny sponge</name>
    <dbReference type="NCBI Taxonomy" id="519541"/>
    <lineage>
        <taxon>Eukaryota</taxon>
        <taxon>Metazoa</taxon>
        <taxon>Porifera</taxon>
        <taxon>Demospongiae</taxon>
        <taxon>Heteroscleromorpha</taxon>
        <taxon>Tetractinellida</taxon>
        <taxon>Astrophorina</taxon>
        <taxon>Geodiidae</taxon>
        <taxon>Geodia</taxon>
    </lineage>
</organism>